<dbReference type="PROSITE" id="PS00107">
    <property type="entry name" value="PROTEIN_KINASE_ATP"/>
    <property type="match status" value="1"/>
</dbReference>
<organism evidence="7 8">
    <name type="scientific">Aquisphaera giovannonii</name>
    <dbReference type="NCBI Taxonomy" id="406548"/>
    <lineage>
        <taxon>Bacteria</taxon>
        <taxon>Pseudomonadati</taxon>
        <taxon>Planctomycetota</taxon>
        <taxon>Planctomycetia</taxon>
        <taxon>Isosphaerales</taxon>
        <taxon>Isosphaeraceae</taxon>
        <taxon>Aquisphaera</taxon>
    </lineage>
</organism>
<sequence length="1650" mass="174914">MAIGEDESGRDDLLDRLAEEFAARLRRGERPALKEYADRYPELADEIRAVFPAMAQVERAKEICRDWGDEDAAGAAPPSRVGDYRIVREIGRGGMGVVYEAEQVSLGRRVALKVLPSPSARDGTTLARFRREARASARLHHTNIVPVFDVGQDGEVRYYAMQFIQGQSLDAVIRELRRLRDGSRPGRGGGAGGRPGGPLTQRMDAEADVALSLLTGQFRRGLPTGPRDDGDARDPGGPAPPRDDPPTAAEPSAVMPGGGPLSAAESRHRTFHRGVAQVGRQVASALAYAHARGILHRDIKPSNLLLDTEGVAWVSDFGLAKVDDDDLTRTGDILGTLRYMAPERFRGRGDARADVYSLGLTLYEMLVLRPAFDSPDRVALSEQIKAVEPPRPRSRDPRIPRDLETIVLKAIEKDPAHRYATAEAMAEDLQRFLDDQPVLARRARAAERYARWARRNPSVAVLGGVLTAVLLAATASSVLVARRMAALAEVNEGAATSEREARLDATAAREQADLQRERAERHLYTARIGQAESALRLRDAATARGLLDECRPGPGEPDRRGWEWSYLDRWCRPASATLALPTAAQSRCLAASPDGRMLAVGCWDPDAVNARKDAAVPVYLIGLPEGRILRELVGHELVVHAVAFRPDGRRLATFGAADFVRIWDTGDGRLLRTIRLGPPGDARALGMGWSPDGRRLAVAAAGAPLRVWDPETGRETARIARDATAVAWGPDGARIALALPDDLGLEVRPWDPRADRPGEPVFARRGRARTLGWSPDGRRLAATWGLSDVGQAGSRLTVSDAATGEEVFRFEDPAELGPVAFSPDGARVAAGTDSEAVHAFDAASGRRHAALFTEATQVTGLAFSADGRRLHAAGWGMGGVKVFDALRDPRGRRVAGLTDRVAALWLGRGGLRIREVEWGFGAVSSVDPIDGGERIDRLIPATNRPRWPRDDFAFSPDGGLIAAPRRDERSAVGVWDAALGRRVATLRGSAGAVSAVAFGGDGRSLAAAAGATEGRPIVTLWDVASGRPVRSFEAGPGLVQAVAVSGDGRRLAAGGGVRPGEPFWVTAWDAETGAVVGSLDGLGWVTSLAFHPDGSRIAVADFTEAKVHLWDLAAGIRITNPGPKGASCVRFLPGGERLASLGYEGDVHLADARTGQEVLVLRASGAPVGGRGYTPRMAFSPDGSCIVANAPDNALNLWDLGPAAALAAEPSPGDVAGWLGRGRALAERGDAAGAESAWARARAPEGRDPSPWIEHAAWLHRRGDRDGAREALARAMAALPDDPGRWLDLGRLLGRLGWAEGSAAVLGRARSLCERRLSGGPGDEAAAAALAELLPEADDPAGWAVLRPDRAASAAGATLATLPDGSVLAGGPSPPVDTYAIEATAGPAAITALQLEALTDPALPGGGPGRSAYPYGGGLFVLRSIRVGIAAGPSAPAPFDPTGALADHPEPGSRLRGVRGAIDADPASMWSIEPLPGRPHRAVFRLARPIRPGRGERLRVELASGHELVLSGTLGRFRLSVTDRPWPLYRPALRAIRADAERPGRTRLGAAYLLLGEWAPAAAALARPAPAPDGPAPDGFLLALALHHLGRRDDARAACVRALERPAINPADDPARDVAVEALATILGLDADHAEGLLLDRAFPADPFAR</sequence>
<dbReference type="OrthoDB" id="500858at2"/>
<keyword evidence="7" id="KW-0808">Transferase</keyword>
<dbReference type="PANTHER" id="PTHR19879:SF9">
    <property type="entry name" value="TRANSCRIPTION INITIATION FACTOR TFIID SUBUNIT 5"/>
    <property type="match status" value="1"/>
</dbReference>
<evidence type="ECO:0000313" key="8">
    <source>
        <dbReference type="Proteomes" id="UP000324233"/>
    </source>
</evidence>
<dbReference type="Pfam" id="PF00069">
    <property type="entry name" value="Pkinase"/>
    <property type="match status" value="2"/>
</dbReference>
<dbReference type="InterPro" id="IPR001680">
    <property type="entry name" value="WD40_rpt"/>
</dbReference>
<dbReference type="SMART" id="SM00220">
    <property type="entry name" value="S_TKc"/>
    <property type="match status" value="1"/>
</dbReference>
<gene>
    <name evidence="7" type="primary">pkn5_5</name>
    <name evidence="7" type="ORF">OJF2_77680</name>
</gene>
<feature type="repeat" description="WD" evidence="3">
    <location>
        <begin position="1177"/>
        <end position="1208"/>
    </location>
</feature>
<dbReference type="CDD" id="cd14014">
    <property type="entry name" value="STKc_PknB_like"/>
    <property type="match status" value="1"/>
</dbReference>
<dbReference type="SMART" id="SM00320">
    <property type="entry name" value="WD40"/>
    <property type="match status" value="9"/>
</dbReference>
<feature type="domain" description="Protein kinase" evidence="6">
    <location>
        <begin position="84"/>
        <end position="433"/>
    </location>
</feature>
<accession>A0A5B9WES7</accession>
<evidence type="ECO:0000256" key="2">
    <source>
        <dbReference type="ARBA" id="ARBA00022840"/>
    </source>
</evidence>
<keyword evidence="3" id="KW-0853">WD repeat</keyword>
<dbReference type="Gene3D" id="1.25.40.10">
    <property type="entry name" value="Tetratricopeptide repeat domain"/>
    <property type="match status" value="1"/>
</dbReference>
<dbReference type="InterPro" id="IPR008271">
    <property type="entry name" value="Ser/Thr_kinase_AS"/>
</dbReference>
<feature type="region of interest" description="Disordered" evidence="5">
    <location>
        <begin position="180"/>
        <end position="201"/>
    </location>
</feature>
<dbReference type="SUPFAM" id="SSF48452">
    <property type="entry name" value="TPR-like"/>
    <property type="match status" value="1"/>
</dbReference>
<feature type="binding site" evidence="4">
    <location>
        <position position="113"/>
    </location>
    <ligand>
        <name>ATP</name>
        <dbReference type="ChEBI" id="CHEBI:30616"/>
    </ligand>
</feature>
<proteinExistence type="predicted"/>
<keyword evidence="8" id="KW-1185">Reference proteome</keyword>
<dbReference type="Gene3D" id="3.30.200.20">
    <property type="entry name" value="Phosphorylase Kinase, domain 1"/>
    <property type="match status" value="1"/>
</dbReference>
<evidence type="ECO:0000256" key="4">
    <source>
        <dbReference type="PROSITE-ProRule" id="PRU10141"/>
    </source>
</evidence>
<name>A0A5B9WES7_9BACT</name>
<dbReference type="KEGG" id="agv:OJF2_77680"/>
<dbReference type="InterPro" id="IPR000719">
    <property type="entry name" value="Prot_kinase_dom"/>
</dbReference>
<dbReference type="Proteomes" id="UP000324233">
    <property type="component" value="Chromosome"/>
</dbReference>
<dbReference type="SUPFAM" id="SSF50998">
    <property type="entry name" value="Quinoprotein alcohol dehydrogenase-like"/>
    <property type="match status" value="1"/>
</dbReference>
<dbReference type="InterPro" id="IPR011990">
    <property type="entry name" value="TPR-like_helical_dom_sf"/>
</dbReference>
<dbReference type="SUPFAM" id="SSF50969">
    <property type="entry name" value="YVTN repeat-like/Quinoprotein amine dehydrogenase"/>
    <property type="match status" value="1"/>
</dbReference>
<dbReference type="InterPro" id="IPR011047">
    <property type="entry name" value="Quinoprotein_ADH-like_sf"/>
</dbReference>
<dbReference type="InterPro" id="IPR011044">
    <property type="entry name" value="Quino_amine_DH_bsu"/>
</dbReference>
<keyword evidence="7" id="KW-0418">Kinase</keyword>
<dbReference type="InterPro" id="IPR015943">
    <property type="entry name" value="WD40/YVTN_repeat-like_dom_sf"/>
</dbReference>
<dbReference type="Gene3D" id="1.10.510.10">
    <property type="entry name" value="Transferase(Phosphotransferase) domain 1"/>
    <property type="match status" value="1"/>
</dbReference>
<keyword evidence="1 4" id="KW-0547">Nucleotide-binding</keyword>
<dbReference type="EC" id="2.7.11.1" evidence="7"/>
<dbReference type="Gene3D" id="2.130.10.10">
    <property type="entry name" value="YVTN repeat-like/Quinoprotein amine dehydrogenase"/>
    <property type="match status" value="4"/>
</dbReference>
<dbReference type="PROSITE" id="PS50082">
    <property type="entry name" value="WD_REPEATS_2"/>
    <property type="match status" value="3"/>
</dbReference>
<dbReference type="EMBL" id="CP042997">
    <property type="protein sequence ID" value="QEH39156.1"/>
    <property type="molecule type" value="Genomic_DNA"/>
</dbReference>
<feature type="repeat" description="WD" evidence="3">
    <location>
        <begin position="632"/>
        <end position="673"/>
    </location>
</feature>
<evidence type="ECO:0000259" key="6">
    <source>
        <dbReference type="PROSITE" id="PS50011"/>
    </source>
</evidence>
<feature type="compositionally biased region" description="Gly residues" evidence="5">
    <location>
        <begin position="185"/>
        <end position="196"/>
    </location>
</feature>
<dbReference type="PROSITE" id="PS50294">
    <property type="entry name" value="WD_REPEATS_REGION"/>
    <property type="match status" value="1"/>
</dbReference>
<protein>
    <submittedName>
        <fullName evidence="7">Serine/threonine-protein kinase pkn5</fullName>
        <ecNumber evidence="7">2.7.11.1</ecNumber>
    </submittedName>
</protein>
<dbReference type="RefSeq" id="WP_148598501.1">
    <property type="nucleotide sequence ID" value="NZ_CP042997.1"/>
</dbReference>
<evidence type="ECO:0000256" key="1">
    <source>
        <dbReference type="ARBA" id="ARBA00022741"/>
    </source>
</evidence>
<evidence type="ECO:0000256" key="3">
    <source>
        <dbReference type="PROSITE-ProRule" id="PRU00221"/>
    </source>
</evidence>
<keyword evidence="2 4" id="KW-0067">ATP-binding</keyword>
<dbReference type="SUPFAM" id="SSF56112">
    <property type="entry name" value="Protein kinase-like (PK-like)"/>
    <property type="match status" value="1"/>
</dbReference>
<dbReference type="PROSITE" id="PS50011">
    <property type="entry name" value="PROTEIN_KINASE_DOM"/>
    <property type="match status" value="1"/>
</dbReference>
<dbReference type="InterPro" id="IPR017441">
    <property type="entry name" value="Protein_kinase_ATP_BS"/>
</dbReference>
<feature type="repeat" description="WD" evidence="3">
    <location>
        <begin position="689"/>
        <end position="718"/>
    </location>
</feature>
<dbReference type="InterPro" id="IPR011009">
    <property type="entry name" value="Kinase-like_dom_sf"/>
</dbReference>
<feature type="region of interest" description="Disordered" evidence="5">
    <location>
        <begin position="217"/>
        <end position="264"/>
    </location>
</feature>
<dbReference type="Pfam" id="PF00400">
    <property type="entry name" value="WD40"/>
    <property type="match status" value="2"/>
</dbReference>
<dbReference type="GO" id="GO:0004674">
    <property type="term" value="F:protein serine/threonine kinase activity"/>
    <property type="evidence" value="ECO:0007669"/>
    <property type="project" value="UniProtKB-EC"/>
</dbReference>
<dbReference type="PANTHER" id="PTHR19879">
    <property type="entry name" value="TRANSCRIPTION INITIATION FACTOR TFIID"/>
    <property type="match status" value="1"/>
</dbReference>
<dbReference type="PROSITE" id="PS00108">
    <property type="entry name" value="PROTEIN_KINASE_ST"/>
    <property type="match status" value="1"/>
</dbReference>
<evidence type="ECO:0000313" key="7">
    <source>
        <dbReference type="EMBL" id="QEH39156.1"/>
    </source>
</evidence>
<dbReference type="GO" id="GO:0005524">
    <property type="term" value="F:ATP binding"/>
    <property type="evidence" value="ECO:0007669"/>
    <property type="project" value="UniProtKB-UniRule"/>
</dbReference>
<reference evidence="7 8" key="1">
    <citation type="submission" date="2019-08" db="EMBL/GenBank/DDBJ databases">
        <title>Deep-cultivation of Planctomycetes and their phenomic and genomic characterization uncovers novel biology.</title>
        <authorList>
            <person name="Wiegand S."/>
            <person name="Jogler M."/>
            <person name="Boedeker C."/>
            <person name="Pinto D."/>
            <person name="Vollmers J."/>
            <person name="Rivas-Marin E."/>
            <person name="Kohn T."/>
            <person name="Peeters S.H."/>
            <person name="Heuer A."/>
            <person name="Rast P."/>
            <person name="Oberbeckmann S."/>
            <person name="Bunk B."/>
            <person name="Jeske O."/>
            <person name="Meyerdierks A."/>
            <person name="Storesund J.E."/>
            <person name="Kallscheuer N."/>
            <person name="Luecker S."/>
            <person name="Lage O.M."/>
            <person name="Pohl T."/>
            <person name="Merkel B.J."/>
            <person name="Hornburger P."/>
            <person name="Mueller R.-W."/>
            <person name="Bruemmer F."/>
            <person name="Labrenz M."/>
            <person name="Spormann A.M."/>
            <person name="Op den Camp H."/>
            <person name="Overmann J."/>
            <person name="Amann R."/>
            <person name="Jetten M.S.M."/>
            <person name="Mascher T."/>
            <person name="Medema M.H."/>
            <person name="Devos D.P."/>
            <person name="Kaster A.-K."/>
            <person name="Ovreas L."/>
            <person name="Rohde M."/>
            <person name="Galperin M.Y."/>
            <person name="Jogler C."/>
        </authorList>
    </citation>
    <scope>NUCLEOTIDE SEQUENCE [LARGE SCALE GENOMIC DNA]</scope>
    <source>
        <strain evidence="7 8">OJF2</strain>
    </source>
</reference>
<evidence type="ECO:0000256" key="5">
    <source>
        <dbReference type="SAM" id="MobiDB-lite"/>
    </source>
</evidence>